<dbReference type="Proteomes" id="UP000807825">
    <property type="component" value="Unassembled WGS sequence"/>
</dbReference>
<dbReference type="PANTHER" id="PTHR42685:SF22">
    <property type="entry name" value="CONDITIONED MEDIUM FACTOR RECEPTOR 1"/>
    <property type="match status" value="1"/>
</dbReference>
<evidence type="ECO:0000313" key="2">
    <source>
        <dbReference type="Proteomes" id="UP000807825"/>
    </source>
</evidence>
<evidence type="ECO:0000313" key="1">
    <source>
        <dbReference type="EMBL" id="MBI5250002.1"/>
    </source>
</evidence>
<dbReference type="SUPFAM" id="SSF51905">
    <property type="entry name" value="FAD/NAD(P)-binding domain"/>
    <property type="match status" value="1"/>
</dbReference>
<name>A0A9D6Z3X2_9BACT</name>
<sequence length="372" mass="41224">MVNSQTFDVIVVGGGPGGAVAAKRCAEAGLMTVLIEKKKLPRDKVCTGMVMGDWAHDIIRLEFGEIPEAVLVDPPCLTGHRLHVAGAETQTLEWPTPFTWRRNLDFWMLLRAKEAGVAIREDSRVVSVTPEQGLTRVTTQHHGLTEELRARFVIGADGSTSVVRKSLFRLKVRYSSPIRECYRGKLDLQRNVIHWFFPKGRPRPRFNVNHKDDVFLIEGSGIKELRREINETLMQYGFDPRSKPEWKDGCAIAMLHEQLLSKAFVPAQGNNLLVGDAAGLIFPITFEGIGSALKSGVAAADAVSKSVETGKHAAAFYLEALELILEKIRHLCSVQNELGDSSMGDPHRLAASMLSAYRETLIIQENSFVNPD</sequence>
<dbReference type="Gene3D" id="3.50.50.60">
    <property type="entry name" value="FAD/NAD(P)-binding domain"/>
    <property type="match status" value="1"/>
</dbReference>
<dbReference type="InterPro" id="IPR050407">
    <property type="entry name" value="Geranylgeranyl_reductase"/>
</dbReference>
<accession>A0A9D6Z3X2</accession>
<dbReference type="EMBL" id="JACRDE010000295">
    <property type="protein sequence ID" value="MBI5250002.1"/>
    <property type="molecule type" value="Genomic_DNA"/>
</dbReference>
<keyword evidence="1" id="KW-0503">Monooxygenase</keyword>
<dbReference type="GO" id="GO:0004497">
    <property type="term" value="F:monooxygenase activity"/>
    <property type="evidence" value="ECO:0007669"/>
    <property type="project" value="UniProtKB-KW"/>
</dbReference>
<dbReference type="PANTHER" id="PTHR42685">
    <property type="entry name" value="GERANYLGERANYL DIPHOSPHATE REDUCTASE"/>
    <property type="match status" value="1"/>
</dbReference>
<dbReference type="InterPro" id="IPR036188">
    <property type="entry name" value="FAD/NAD-bd_sf"/>
</dbReference>
<dbReference type="AlphaFoldDB" id="A0A9D6Z3X2"/>
<comment type="caution">
    <text evidence="1">The sequence shown here is derived from an EMBL/GenBank/DDBJ whole genome shotgun (WGS) entry which is preliminary data.</text>
</comment>
<dbReference type="Pfam" id="PF12831">
    <property type="entry name" value="FAD_oxidored"/>
    <property type="match status" value="1"/>
</dbReference>
<gene>
    <name evidence="1" type="ORF">HY912_10955</name>
</gene>
<keyword evidence="1" id="KW-0560">Oxidoreductase</keyword>
<protein>
    <submittedName>
        <fullName evidence="1">FAD-dependent monooxygenase</fullName>
    </submittedName>
</protein>
<reference evidence="1" key="1">
    <citation type="submission" date="2020-07" db="EMBL/GenBank/DDBJ databases">
        <title>Huge and variable diversity of episymbiotic CPR bacteria and DPANN archaea in groundwater ecosystems.</title>
        <authorList>
            <person name="He C.Y."/>
            <person name="Keren R."/>
            <person name="Whittaker M."/>
            <person name="Farag I.F."/>
            <person name="Doudna J."/>
            <person name="Cate J.H.D."/>
            <person name="Banfield J.F."/>
        </authorList>
    </citation>
    <scope>NUCLEOTIDE SEQUENCE</scope>
    <source>
        <strain evidence="1">NC_groundwater_1664_Pr3_B-0.1um_52_9</strain>
    </source>
</reference>
<proteinExistence type="predicted"/>
<organism evidence="1 2">
    <name type="scientific">Desulfomonile tiedjei</name>
    <dbReference type="NCBI Taxonomy" id="2358"/>
    <lineage>
        <taxon>Bacteria</taxon>
        <taxon>Pseudomonadati</taxon>
        <taxon>Thermodesulfobacteriota</taxon>
        <taxon>Desulfomonilia</taxon>
        <taxon>Desulfomonilales</taxon>
        <taxon>Desulfomonilaceae</taxon>
        <taxon>Desulfomonile</taxon>
    </lineage>
</organism>
<dbReference type="PRINTS" id="PR00420">
    <property type="entry name" value="RNGMNOXGNASE"/>
</dbReference>